<gene>
    <name evidence="1" type="ORF">GPUH_LOCUS25754</name>
</gene>
<sequence length="91" mass="9918">MMWLGFGAACLGLEVPRGPRDGILRLVIPLTRVTFPGNRDAGARGQETMSSTDVARAAVSEAMNRLLMCAMSEKKCSKAFTAITKKRVRFV</sequence>
<evidence type="ECO:0000313" key="3">
    <source>
        <dbReference type="WBParaSite" id="GPUH_0002578301-mRNA-1"/>
    </source>
</evidence>
<accession>A0A183EXR2</accession>
<reference evidence="1 2" key="2">
    <citation type="submission" date="2018-11" db="EMBL/GenBank/DDBJ databases">
        <authorList>
            <consortium name="Pathogen Informatics"/>
        </authorList>
    </citation>
    <scope>NUCLEOTIDE SEQUENCE [LARGE SCALE GENOMIC DNA]</scope>
</reference>
<protein>
    <submittedName>
        <fullName evidence="3">Secreted protein</fullName>
    </submittedName>
</protein>
<name>A0A183EXR2_9BILA</name>
<organism evidence="3">
    <name type="scientific">Gongylonema pulchrum</name>
    <dbReference type="NCBI Taxonomy" id="637853"/>
    <lineage>
        <taxon>Eukaryota</taxon>
        <taxon>Metazoa</taxon>
        <taxon>Ecdysozoa</taxon>
        <taxon>Nematoda</taxon>
        <taxon>Chromadorea</taxon>
        <taxon>Rhabditida</taxon>
        <taxon>Spirurina</taxon>
        <taxon>Spiruromorpha</taxon>
        <taxon>Spiruroidea</taxon>
        <taxon>Gongylonematidae</taxon>
        <taxon>Gongylonema</taxon>
    </lineage>
</organism>
<dbReference type="AlphaFoldDB" id="A0A183EXR2"/>
<proteinExistence type="predicted"/>
<keyword evidence="2" id="KW-1185">Reference proteome</keyword>
<evidence type="ECO:0000313" key="1">
    <source>
        <dbReference type="EMBL" id="VDN44628.1"/>
    </source>
</evidence>
<dbReference type="EMBL" id="UYRT01106746">
    <property type="protein sequence ID" value="VDN44628.1"/>
    <property type="molecule type" value="Genomic_DNA"/>
</dbReference>
<reference evidence="3" key="1">
    <citation type="submission" date="2016-06" db="UniProtKB">
        <authorList>
            <consortium name="WormBaseParasite"/>
        </authorList>
    </citation>
    <scope>IDENTIFICATION</scope>
</reference>
<evidence type="ECO:0000313" key="2">
    <source>
        <dbReference type="Proteomes" id="UP000271098"/>
    </source>
</evidence>
<dbReference type="WBParaSite" id="GPUH_0002578301-mRNA-1">
    <property type="protein sequence ID" value="GPUH_0002578301-mRNA-1"/>
    <property type="gene ID" value="GPUH_0002578301"/>
</dbReference>
<dbReference type="Proteomes" id="UP000271098">
    <property type="component" value="Unassembled WGS sequence"/>
</dbReference>